<name>A0A231GXW6_9NOCA</name>
<dbReference type="EMBL" id="NGAF01000019">
    <property type="protein sequence ID" value="OXR41473.1"/>
    <property type="molecule type" value="Genomic_DNA"/>
</dbReference>
<protein>
    <submittedName>
        <fullName evidence="2">Uncharacterized protein</fullName>
    </submittedName>
</protein>
<keyword evidence="1" id="KW-0732">Signal</keyword>
<accession>A0A231GXW6</accession>
<feature type="signal peptide" evidence="1">
    <location>
        <begin position="1"/>
        <end position="33"/>
    </location>
</feature>
<evidence type="ECO:0000256" key="1">
    <source>
        <dbReference type="SAM" id="SignalP"/>
    </source>
</evidence>
<organism evidence="2 3">
    <name type="scientific">Nocardia cerradoensis</name>
    <dbReference type="NCBI Taxonomy" id="85688"/>
    <lineage>
        <taxon>Bacteria</taxon>
        <taxon>Bacillati</taxon>
        <taxon>Actinomycetota</taxon>
        <taxon>Actinomycetes</taxon>
        <taxon>Mycobacteriales</taxon>
        <taxon>Nocardiaceae</taxon>
        <taxon>Nocardia</taxon>
    </lineage>
</organism>
<comment type="caution">
    <text evidence="2">The sequence shown here is derived from an EMBL/GenBank/DDBJ whole genome shotgun (WGS) entry which is preliminary data.</text>
</comment>
<dbReference type="Proteomes" id="UP000215506">
    <property type="component" value="Unassembled WGS sequence"/>
</dbReference>
<evidence type="ECO:0000313" key="2">
    <source>
        <dbReference type="EMBL" id="OXR41473.1"/>
    </source>
</evidence>
<dbReference type="RefSeq" id="WP_143860290.1">
    <property type="nucleotide sequence ID" value="NZ_JAAXOR010000001.1"/>
</dbReference>
<gene>
    <name evidence="2" type="ORF">B7C42_06365</name>
</gene>
<feature type="chain" id="PRO_5011266113" evidence="1">
    <location>
        <begin position="34"/>
        <end position="136"/>
    </location>
</feature>
<evidence type="ECO:0000313" key="3">
    <source>
        <dbReference type="Proteomes" id="UP000215506"/>
    </source>
</evidence>
<reference evidence="2 3" key="1">
    <citation type="submission" date="2017-07" db="EMBL/GenBank/DDBJ databases">
        <title>First draft Genome Sequence of Nocardia cerradoensis isolated from human infection.</title>
        <authorList>
            <person name="Carrasco G."/>
        </authorList>
    </citation>
    <scope>NUCLEOTIDE SEQUENCE [LARGE SCALE GENOMIC DNA]</scope>
    <source>
        <strain evidence="2 3">CNM20130759</strain>
    </source>
</reference>
<dbReference type="AlphaFoldDB" id="A0A231GXW6"/>
<keyword evidence="3" id="KW-1185">Reference proteome</keyword>
<proteinExistence type="predicted"/>
<sequence>MMTGRNSRSSALFVTALAGMGLAAVSTAAPALAANTIDIKGVGPANVGVDYTCDANSGTSAVKVMVGDPNADAPSAMGTQPQVTCNGQTQSTVVELTGPDGSPAQLQQGQTVQVRVALVDPQDTVVSGKANVFKLG</sequence>